<evidence type="ECO:0000313" key="1">
    <source>
        <dbReference type="Proteomes" id="UP000095286"/>
    </source>
</evidence>
<reference evidence="2" key="1">
    <citation type="submission" date="2016-11" db="UniProtKB">
        <authorList>
            <consortium name="WormBaseParasite"/>
        </authorList>
    </citation>
    <scope>IDENTIFICATION</scope>
    <source>
        <strain evidence="2">KR3021</strain>
    </source>
</reference>
<proteinExistence type="predicted"/>
<sequence length="177" mass="20031">MDKAEAEMMKPLSSTARLPSYHAFKPFQRIQPTTNNSGENQLKPEGKRRYNTLSRPSSASDFSSPLFIIGSTDKDNEENDDGAGGDVFGTNLLSAECQRIILTACRKTPVEIFVNGHEEGDEDFLLEKEYSESEGDELPFKRSRSQIINDAKLLQITERPFLNFDKMRASTREVYQI</sequence>
<dbReference type="Proteomes" id="UP000095286">
    <property type="component" value="Unplaced"/>
</dbReference>
<protein>
    <submittedName>
        <fullName evidence="2">Protein TSSC4</fullName>
    </submittedName>
</protein>
<accession>A0AC35TUM5</accession>
<name>A0AC35TUM5_9BILA</name>
<organism evidence="1 2">
    <name type="scientific">Rhabditophanes sp. KR3021</name>
    <dbReference type="NCBI Taxonomy" id="114890"/>
    <lineage>
        <taxon>Eukaryota</taxon>
        <taxon>Metazoa</taxon>
        <taxon>Ecdysozoa</taxon>
        <taxon>Nematoda</taxon>
        <taxon>Chromadorea</taxon>
        <taxon>Rhabditida</taxon>
        <taxon>Tylenchina</taxon>
        <taxon>Panagrolaimomorpha</taxon>
        <taxon>Strongyloidoidea</taxon>
        <taxon>Alloionematidae</taxon>
        <taxon>Rhabditophanes</taxon>
    </lineage>
</organism>
<dbReference type="WBParaSite" id="RSKR_0000414300.1">
    <property type="protein sequence ID" value="RSKR_0000414300.1"/>
    <property type="gene ID" value="RSKR_0000414300"/>
</dbReference>
<evidence type="ECO:0000313" key="2">
    <source>
        <dbReference type="WBParaSite" id="RSKR_0000414300.1"/>
    </source>
</evidence>